<feature type="chain" id="PRO_5042177759" evidence="6">
    <location>
        <begin position="26"/>
        <end position="529"/>
    </location>
</feature>
<dbReference type="PANTHER" id="PTHR30290:SF10">
    <property type="entry name" value="PERIPLASMIC OLIGOPEPTIDE-BINDING PROTEIN-RELATED"/>
    <property type="match status" value="1"/>
</dbReference>
<comment type="subcellular location">
    <subcellularLocation>
        <location evidence="1">Cell envelope</location>
    </subcellularLocation>
</comment>
<evidence type="ECO:0000259" key="7">
    <source>
        <dbReference type="Pfam" id="PF00496"/>
    </source>
</evidence>
<name>A0AAD0KYH9_9LACO</name>
<dbReference type="SUPFAM" id="SSF53850">
    <property type="entry name" value="Periplasmic binding protein-like II"/>
    <property type="match status" value="1"/>
</dbReference>
<keyword evidence="3" id="KW-0813">Transport</keyword>
<dbReference type="GO" id="GO:0030288">
    <property type="term" value="C:outer membrane-bounded periplasmic space"/>
    <property type="evidence" value="ECO:0007669"/>
    <property type="project" value="UniProtKB-ARBA"/>
</dbReference>
<evidence type="ECO:0000256" key="4">
    <source>
        <dbReference type="ARBA" id="ARBA00022729"/>
    </source>
</evidence>
<accession>A0AAD0KYH9</accession>
<dbReference type="InterPro" id="IPR039424">
    <property type="entry name" value="SBP_5"/>
</dbReference>
<dbReference type="PIRSF" id="PIRSF002741">
    <property type="entry name" value="MppA"/>
    <property type="match status" value="1"/>
</dbReference>
<evidence type="ECO:0000256" key="6">
    <source>
        <dbReference type="SAM" id="SignalP"/>
    </source>
</evidence>
<dbReference type="GO" id="GO:0043190">
    <property type="term" value="C:ATP-binding cassette (ABC) transporter complex"/>
    <property type="evidence" value="ECO:0007669"/>
    <property type="project" value="InterPro"/>
</dbReference>
<keyword evidence="5" id="KW-0571">Peptide transport</keyword>
<evidence type="ECO:0000313" key="8">
    <source>
        <dbReference type="EMBL" id="AWZ38716.1"/>
    </source>
</evidence>
<dbReference type="InterPro" id="IPR000914">
    <property type="entry name" value="SBP_5_dom"/>
</dbReference>
<dbReference type="Gene3D" id="3.90.76.10">
    <property type="entry name" value="Dipeptide-binding Protein, Domain 1"/>
    <property type="match status" value="1"/>
</dbReference>
<evidence type="ECO:0000256" key="3">
    <source>
        <dbReference type="ARBA" id="ARBA00022448"/>
    </source>
</evidence>
<gene>
    <name evidence="9" type="ORF">CPQ89_04300</name>
    <name evidence="8" type="ORF">CPS94_07235</name>
</gene>
<dbReference type="EMBL" id="CP023565">
    <property type="protein sequence ID" value="AWZ38716.1"/>
    <property type="molecule type" value="Genomic_DNA"/>
</dbReference>
<evidence type="ECO:0000313" key="10">
    <source>
        <dbReference type="Proteomes" id="UP000250143"/>
    </source>
</evidence>
<dbReference type="CDD" id="cd08504">
    <property type="entry name" value="PBP2_OppA"/>
    <property type="match status" value="1"/>
</dbReference>
<feature type="domain" description="Solute-binding protein family 5" evidence="7">
    <location>
        <begin position="70"/>
        <end position="452"/>
    </location>
</feature>
<evidence type="ECO:0000256" key="5">
    <source>
        <dbReference type="ARBA" id="ARBA00022856"/>
    </source>
</evidence>
<feature type="signal peptide" evidence="6">
    <location>
        <begin position="1"/>
        <end position="25"/>
    </location>
</feature>
<dbReference type="EMBL" id="CP023566">
    <property type="protein sequence ID" value="AWZ40309.1"/>
    <property type="molecule type" value="Genomic_DNA"/>
</dbReference>
<dbReference type="AlphaFoldDB" id="A0AAD0KYH9"/>
<dbReference type="FunFam" id="3.90.76.10:FF:000001">
    <property type="entry name" value="Oligopeptide ABC transporter substrate-binding protein"/>
    <property type="match status" value="1"/>
</dbReference>
<dbReference type="Gene3D" id="3.10.105.10">
    <property type="entry name" value="Dipeptide-binding Protein, Domain 3"/>
    <property type="match status" value="1"/>
</dbReference>
<dbReference type="GO" id="GO:0015833">
    <property type="term" value="P:peptide transport"/>
    <property type="evidence" value="ECO:0007669"/>
    <property type="project" value="UniProtKB-KW"/>
</dbReference>
<evidence type="ECO:0000313" key="9">
    <source>
        <dbReference type="EMBL" id="AWZ40309.1"/>
    </source>
</evidence>
<dbReference type="PANTHER" id="PTHR30290">
    <property type="entry name" value="PERIPLASMIC BINDING COMPONENT OF ABC TRANSPORTER"/>
    <property type="match status" value="1"/>
</dbReference>
<keyword evidence="5" id="KW-0653">Protein transport</keyword>
<keyword evidence="4 6" id="KW-0732">Signal</keyword>
<sequence>MMTKIAKTLLSLTLGLALFGTSAQAKQTLRWSEPSEIQTLDPALSVDTTSSEMMRNSYEGLYRFENNGQVKKALVKKETRSADGLTYTFTLQKNAKWSNGDRVTAKDFVYSWQRAVDPNTKASNAQLFDGIKNAAAIMAGKKAPTELGVSAVSDHTLKVELEKPLPYFRSLVVAPIFSPLDQKAVEKYGKDYGTSATKTVTNGPFNVKGWTGSNQKWQLVKNKHYWDKKQVKLDQIDFLVTKSTATSYNMFQSGQLDKTDLSQDQARQLRTNKEFIARKQARMQYLQFNTQDPLLKNLNVRKALAYAIDRKQLVNSILADGSLRPKSFVPYDLMTYNAKDFAKVSGTKAKISFDRKKAQHYLKLGLKELGKDELELQLLGDDDDISKKVNEYLQSQLEENLPHTKVTTLNINKKSRIERMKKGEFEVVLTGWGADYQDATSFLNLLRSDSPYNFGKWQNPDYDKLLTSAKEQTGQKRFLTLLKADELLTAEQAVTPLYQPALATLLKKDVKHVIYAPIGGYNFKNVTLK</sequence>
<reference evidence="10 11" key="1">
    <citation type="submission" date="2017-09" db="EMBL/GenBank/DDBJ databases">
        <title>Predominant Lactobacillus spp. isolated from feces of mice subjected to short-term calorie restriction.</title>
        <authorList>
            <person name="Zhang C."/>
            <person name="Zhao L."/>
            <person name="Pan F."/>
        </authorList>
    </citation>
    <scope>NUCLEOTIDE SEQUENCE [LARGE SCALE GENOMIC DNA]</scope>
    <source>
        <strain evidence="9 10">CR141</strain>
        <strain evidence="8 11">CR147</strain>
    </source>
</reference>
<organism evidence="8 11">
    <name type="scientific">Ligilactobacillus murinus</name>
    <dbReference type="NCBI Taxonomy" id="1622"/>
    <lineage>
        <taxon>Bacteria</taxon>
        <taxon>Bacillati</taxon>
        <taxon>Bacillota</taxon>
        <taxon>Bacilli</taxon>
        <taxon>Lactobacillales</taxon>
        <taxon>Lactobacillaceae</taxon>
        <taxon>Ligilactobacillus</taxon>
    </lineage>
</organism>
<evidence type="ECO:0000256" key="2">
    <source>
        <dbReference type="ARBA" id="ARBA00005695"/>
    </source>
</evidence>
<evidence type="ECO:0000256" key="1">
    <source>
        <dbReference type="ARBA" id="ARBA00004196"/>
    </source>
</evidence>
<dbReference type="FunFam" id="3.10.105.10:FF:000001">
    <property type="entry name" value="Oligopeptide ABC transporter, oligopeptide-binding protein"/>
    <property type="match status" value="1"/>
</dbReference>
<dbReference type="Gene3D" id="3.40.190.10">
    <property type="entry name" value="Periplasmic binding protein-like II"/>
    <property type="match status" value="1"/>
</dbReference>
<dbReference type="KEGG" id="lmur:CPS94_07235"/>
<protein>
    <submittedName>
        <fullName evidence="8">Peptide ABC transporter substrate-binding protein</fullName>
    </submittedName>
</protein>
<evidence type="ECO:0000313" key="11">
    <source>
        <dbReference type="Proteomes" id="UP000250153"/>
    </source>
</evidence>
<keyword evidence="10" id="KW-1185">Reference proteome</keyword>
<proteinExistence type="inferred from homology"/>
<comment type="similarity">
    <text evidence="2">Belongs to the bacterial solute-binding protein 5 family.</text>
</comment>
<dbReference type="GO" id="GO:1904680">
    <property type="term" value="F:peptide transmembrane transporter activity"/>
    <property type="evidence" value="ECO:0007669"/>
    <property type="project" value="TreeGrafter"/>
</dbReference>
<dbReference type="Pfam" id="PF00496">
    <property type="entry name" value="SBP_bac_5"/>
    <property type="match status" value="1"/>
</dbReference>
<dbReference type="InterPro" id="IPR030678">
    <property type="entry name" value="Peptide/Ni-bd"/>
</dbReference>
<dbReference type="Proteomes" id="UP000250153">
    <property type="component" value="Chromosome"/>
</dbReference>
<dbReference type="Proteomes" id="UP000250143">
    <property type="component" value="Chromosome"/>
</dbReference>